<accession>A0A484QAW5</accession>
<dbReference type="EMBL" id="CAADIL010000016">
    <property type="protein sequence ID" value="VFR72762.1"/>
    <property type="molecule type" value="Genomic_DNA"/>
</dbReference>
<evidence type="ECO:0000313" key="2">
    <source>
        <dbReference type="EMBL" id="VFR35302.1"/>
    </source>
</evidence>
<dbReference type="AlphaFoldDB" id="A0A484QAW5"/>
<name>A0A484QAW5_9ZZZZ</name>
<feature type="region of interest" description="Disordered" evidence="1">
    <location>
        <begin position="499"/>
        <end position="530"/>
    </location>
</feature>
<evidence type="ECO:0000256" key="1">
    <source>
        <dbReference type="SAM" id="MobiDB-lite"/>
    </source>
</evidence>
<dbReference type="EMBL" id="CAADIJ010000011">
    <property type="protein sequence ID" value="VFR69565.1"/>
    <property type="molecule type" value="Genomic_DNA"/>
</dbReference>
<dbReference type="EMBL" id="CAADIC010000019">
    <property type="protein sequence ID" value="VFR35302.1"/>
    <property type="molecule type" value="Genomic_DNA"/>
</dbReference>
<evidence type="ECO:0000313" key="4">
    <source>
        <dbReference type="EMBL" id="VFR72762.1"/>
    </source>
</evidence>
<sequence length="745" mass="82706">MHSVRSRRLFANQGGEGVCQALLGHRAAMPYFFLGTQAVALRERICKVGRQVGHPVFRRECGQALYPRMVRITGLCQSHDCLGAEVGFGQGKGREVFVRVGLLLCGPELRFDVFFRRVCTAVLKGERYARHARVVEQAILSQRVERERIGDFHGRALVPSADMHAFQAALPGNLEQCAEPGLAASRAQVKVEADGWRMRKSARRFERLGIQRRVQLEPQESGSFGVRLGDMEITAQVVGRGRARDQCQRRAAIVQHHPGVSCQIGLHPYLGHRATLENRAGIGHGWRGEGAETCAVDWLGHCRHRRGLGLASRHGDTFCLRSFRCLDEQLGGHGFYQRIGCVDIVLIIKKEGQPFLARRGRVDGMGSLGESERVWGGFLQQLFRRPRKRDGAIGFVQPALRKLFHCRLDAPLVVVLKQAVRGLFGGIRCMGRWLGLYGCCRRGVGLGCGRGRCGRLRHGGGKRLLGRSRRRAWLGRLGRCRRVRRPDWFRRRGRLGWFGSPEGHPRGGGRFGGQPSLHGRQQDQGEHHGQGSVVAPYLYGDVQAGCVSGGREKLVDQAVNNPVLIQITVKPRPLRIGESGPASRQKFAILVEKCEPGHDAVRNAILILGQQKRKRVLLFRRDRQGRPVAATRDGYRHHAEGLGVQVLPDFPPVGVVHGRRDACSDCSGRHDPEIDFLGNEDGPASDLRPLQSDFHEMRRCGGVESTPESMWQLFGTRGGIEMQAVLGVVRKLIAFGKTHGQLLGI</sequence>
<proteinExistence type="predicted"/>
<gene>
    <name evidence="2" type="ORF">ANDA3_3897</name>
    <name evidence="4" type="ORF">DAR2_3748</name>
    <name evidence="3" type="ORF">DAR3_4028</name>
</gene>
<feature type="compositionally biased region" description="Basic and acidic residues" evidence="1">
    <location>
        <begin position="520"/>
        <end position="529"/>
    </location>
</feature>
<organism evidence="2">
    <name type="scientific">plant metagenome</name>
    <dbReference type="NCBI Taxonomy" id="1297885"/>
    <lineage>
        <taxon>unclassified sequences</taxon>
        <taxon>metagenomes</taxon>
        <taxon>organismal metagenomes</taxon>
    </lineage>
</organism>
<protein>
    <submittedName>
        <fullName evidence="2">Uncharacterized protein</fullName>
    </submittedName>
</protein>
<evidence type="ECO:0000313" key="3">
    <source>
        <dbReference type="EMBL" id="VFR69565.1"/>
    </source>
</evidence>
<reference evidence="2" key="1">
    <citation type="submission" date="2019-03" db="EMBL/GenBank/DDBJ databases">
        <authorList>
            <person name="Danneels B."/>
        </authorList>
    </citation>
    <scope>NUCLEOTIDE SEQUENCE</scope>
</reference>